<keyword evidence="4" id="KW-1185">Reference proteome</keyword>
<dbReference type="Proteomes" id="UP000249218">
    <property type="component" value="Unassembled WGS sequence"/>
</dbReference>
<keyword evidence="2" id="KW-1133">Transmembrane helix</keyword>
<evidence type="ECO:0000256" key="2">
    <source>
        <dbReference type="SAM" id="Phobius"/>
    </source>
</evidence>
<gene>
    <name evidence="3" type="primary">HaOG214763</name>
    <name evidence="3" type="ORF">B5X24_HaOG214763</name>
</gene>
<protein>
    <submittedName>
        <fullName evidence="3">Uncharacterized protein</fullName>
    </submittedName>
</protein>
<feature type="transmembrane region" description="Helical" evidence="2">
    <location>
        <begin position="13"/>
        <end position="33"/>
    </location>
</feature>
<evidence type="ECO:0000313" key="3">
    <source>
        <dbReference type="EMBL" id="PZC70858.1"/>
    </source>
</evidence>
<evidence type="ECO:0000313" key="4">
    <source>
        <dbReference type="Proteomes" id="UP000249218"/>
    </source>
</evidence>
<comment type="subcellular location">
    <subcellularLocation>
        <location evidence="1">Virion</location>
    </subcellularLocation>
</comment>
<dbReference type="InterPro" id="IPR004902">
    <property type="entry name" value="Rhabdo_ncap_2"/>
</dbReference>
<sequence>MLTEVSLHFSLDWITIGGALFFNSTAASWHRLLHFMKTHLRKDAMQMAYPWARIIDDTYLMEFSAKQNFHLCAILAGILEIAQGNAGVWEANWVSTRLAEVEDAKLISRAFCEKFCMKLEDVVATSKSLGILNRAKEIKREVNEEEHKT</sequence>
<accession>A0A2W1B4I5</accession>
<name>A0A2W1B4I5_HELAM</name>
<reference evidence="3 4" key="1">
    <citation type="journal article" date="2017" name="BMC Biol.">
        <title>Genomic innovations, transcriptional plasticity and gene loss underlying the evolution and divergence of two highly polyphagous and invasive Helicoverpa pest species.</title>
        <authorList>
            <person name="Pearce S.L."/>
            <person name="Clarke D.F."/>
            <person name="East P.D."/>
            <person name="Elfekih S."/>
            <person name="Gordon K.H."/>
            <person name="Jermiin L.S."/>
            <person name="McGaughran A."/>
            <person name="Oakeshott J.G."/>
            <person name="Papanikolaou A."/>
            <person name="Perera O.P."/>
            <person name="Rane R.V."/>
            <person name="Richards S."/>
            <person name="Tay W.T."/>
            <person name="Walsh T.K."/>
            <person name="Anderson A."/>
            <person name="Anderson C.J."/>
            <person name="Asgari S."/>
            <person name="Board P.G."/>
            <person name="Bretschneider A."/>
            <person name="Campbell P.M."/>
            <person name="Chertemps T."/>
            <person name="Christeller J.T."/>
            <person name="Coppin C.W."/>
            <person name="Downes S.J."/>
            <person name="Duan G."/>
            <person name="Farnsworth C.A."/>
            <person name="Good R.T."/>
            <person name="Han L.B."/>
            <person name="Han Y.C."/>
            <person name="Hatje K."/>
            <person name="Horne I."/>
            <person name="Huang Y.P."/>
            <person name="Hughes D.S."/>
            <person name="Jacquin-Joly E."/>
            <person name="James W."/>
            <person name="Jhangiani S."/>
            <person name="Kollmar M."/>
            <person name="Kuwar S.S."/>
            <person name="Li S."/>
            <person name="Liu N.Y."/>
            <person name="Maibeche M.T."/>
            <person name="Miller J.R."/>
            <person name="Montagne N."/>
            <person name="Perry T."/>
            <person name="Qu J."/>
            <person name="Song S.V."/>
            <person name="Sutton G.G."/>
            <person name="Vogel H."/>
            <person name="Walenz B.P."/>
            <person name="Xu W."/>
            <person name="Zhang H.J."/>
            <person name="Zou Z."/>
            <person name="Batterham P."/>
            <person name="Edwards O.R."/>
            <person name="Feyereisen R."/>
            <person name="Gibbs R.A."/>
            <person name="Heckel D.G."/>
            <person name="McGrath A."/>
            <person name="Robin C."/>
            <person name="Scherer S.E."/>
            <person name="Worley K.C."/>
            <person name="Wu Y.D."/>
        </authorList>
    </citation>
    <scope>NUCLEOTIDE SEQUENCE [LARGE SCALE GENOMIC DNA]</scope>
    <source>
        <strain evidence="3">Harm_GR_Male_#8</strain>
        <tissue evidence="3">Whole organism</tissue>
    </source>
</reference>
<dbReference type="EMBL" id="KZ150442">
    <property type="protein sequence ID" value="PZC70858.1"/>
    <property type="molecule type" value="Genomic_DNA"/>
</dbReference>
<proteinExistence type="predicted"/>
<dbReference type="Pfam" id="PF03216">
    <property type="entry name" value="Rhabdo_ncap_2"/>
    <property type="match status" value="1"/>
</dbReference>
<organism evidence="3 4">
    <name type="scientific">Helicoverpa armigera</name>
    <name type="common">Cotton bollworm</name>
    <name type="synonym">Heliothis armigera</name>
    <dbReference type="NCBI Taxonomy" id="29058"/>
    <lineage>
        <taxon>Eukaryota</taxon>
        <taxon>Metazoa</taxon>
        <taxon>Ecdysozoa</taxon>
        <taxon>Arthropoda</taxon>
        <taxon>Hexapoda</taxon>
        <taxon>Insecta</taxon>
        <taxon>Pterygota</taxon>
        <taxon>Neoptera</taxon>
        <taxon>Endopterygota</taxon>
        <taxon>Lepidoptera</taxon>
        <taxon>Glossata</taxon>
        <taxon>Ditrysia</taxon>
        <taxon>Noctuoidea</taxon>
        <taxon>Noctuidae</taxon>
        <taxon>Heliothinae</taxon>
        <taxon>Helicoverpa</taxon>
    </lineage>
</organism>
<keyword evidence="2" id="KW-0472">Membrane</keyword>
<dbReference type="AlphaFoldDB" id="A0A2W1B4I5"/>
<evidence type="ECO:0000256" key="1">
    <source>
        <dbReference type="ARBA" id="ARBA00004328"/>
    </source>
</evidence>
<keyword evidence="2" id="KW-0812">Transmembrane</keyword>